<comment type="pathway">
    <text evidence="6 7">Carbohydrate biosynthesis; gluconeogenesis.</text>
</comment>
<dbReference type="GO" id="GO:0004807">
    <property type="term" value="F:triose-phosphate isomerase activity"/>
    <property type="evidence" value="ECO:0007669"/>
    <property type="project" value="UniProtKB-UniRule"/>
</dbReference>
<sequence length="249" mass="26736">MSKKLIVANWKMNPQKAKKAQALFAAIKNGMKGINNAEVVICPPAIYLPILKSGAAIKLGSQNCHWEINGAFTGELSASMLVDAGAEYVILGHSERRQFMGETDEIVNLKIKAALKAKLKPILCVGEKAGEDMGLMVGGQLTSVLAGLSVNQMKDLVIVYEPVWAISAQGGQVCSPDDALSAALFIRRILTNLYSRFLAEKTPILYGGSVKSQNVKDYIVQARLDGLLVGAASLDAGEFVKIVKSPEEF</sequence>
<evidence type="ECO:0000256" key="2">
    <source>
        <dbReference type="ARBA" id="ARBA00022432"/>
    </source>
</evidence>
<dbReference type="AlphaFoldDB" id="A0A1G2FRW0"/>
<dbReference type="NCBIfam" id="TIGR00419">
    <property type="entry name" value="tim"/>
    <property type="match status" value="1"/>
</dbReference>
<feature type="binding site" evidence="6">
    <location>
        <position position="209"/>
    </location>
    <ligand>
        <name>substrate</name>
    </ligand>
</feature>
<evidence type="ECO:0000256" key="6">
    <source>
        <dbReference type="HAMAP-Rule" id="MF_00147"/>
    </source>
</evidence>
<dbReference type="PANTHER" id="PTHR21139:SF42">
    <property type="entry name" value="TRIOSEPHOSPHATE ISOMERASE"/>
    <property type="match status" value="1"/>
</dbReference>
<comment type="subcellular location">
    <subcellularLocation>
        <location evidence="6 7">Cytoplasm</location>
    </subcellularLocation>
</comment>
<gene>
    <name evidence="6" type="primary">tpiA</name>
    <name evidence="8" type="ORF">A3B04_01975</name>
</gene>
<feature type="binding site" evidence="6">
    <location>
        <position position="170"/>
    </location>
    <ligand>
        <name>substrate</name>
    </ligand>
</feature>
<dbReference type="GO" id="GO:0019563">
    <property type="term" value="P:glycerol catabolic process"/>
    <property type="evidence" value="ECO:0007669"/>
    <property type="project" value="TreeGrafter"/>
</dbReference>
<comment type="catalytic activity">
    <reaction evidence="6 7">
        <text>D-glyceraldehyde 3-phosphate = dihydroxyacetone phosphate</text>
        <dbReference type="Rhea" id="RHEA:18585"/>
        <dbReference type="ChEBI" id="CHEBI:57642"/>
        <dbReference type="ChEBI" id="CHEBI:59776"/>
        <dbReference type="EC" id="5.3.1.1"/>
    </reaction>
</comment>
<dbReference type="HAMAP" id="MF_00147_B">
    <property type="entry name" value="TIM_B"/>
    <property type="match status" value="1"/>
</dbReference>
<dbReference type="InterPro" id="IPR022896">
    <property type="entry name" value="TrioseP_Isoase_bac/euk"/>
</dbReference>
<dbReference type="InterPro" id="IPR000652">
    <property type="entry name" value="Triosephosphate_isomerase"/>
</dbReference>
<accession>A0A1G2FRW0</accession>
<dbReference type="InterPro" id="IPR013785">
    <property type="entry name" value="Aldolase_TIM"/>
</dbReference>
<reference evidence="8 9" key="1">
    <citation type="journal article" date="2016" name="Nat. Commun.">
        <title>Thousands of microbial genomes shed light on interconnected biogeochemical processes in an aquifer system.</title>
        <authorList>
            <person name="Anantharaman K."/>
            <person name="Brown C.T."/>
            <person name="Hug L.A."/>
            <person name="Sharon I."/>
            <person name="Castelle C.J."/>
            <person name="Probst A.J."/>
            <person name="Thomas B.C."/>
            <person name="Singh A."/>
            <person name="Wilkins M.J."/>
            <person name="Karaoz U."/>
            <person name="Brodie E.L."/>
            <person name="Williams K.H."/>
            <person name="Hubbard S.S."/>
            <person name="Banfield J.F."/>
        </authorList>
    </citation>
    <scope>NUCLEOTIDE SEQUENCE [LARGE SCALE GENOMIC DNA]</scope>
</reference>
<evidence type="ECO:0000256" key="3">
    <source>
        <dbReference type="ARBA" id="ARBA00022490"/>
    </source>
</evidence>
<dbReference type="GO" id="GO:0046166">
    <property type="term" value="P:glyceraldehyde-3-phosphate biosynthetic process"/>
    <property type="evidence" value="ECO:0007669"/>
    <property type="project" value="TreeGrafter"/>
</dbReference>
<dbReference type="SUPFAM" id="SSF51351">
    <property type="entry name" value="Triosephosphate isomerase (TIM)"/>
    <property type="match status" value="1"/>
</dbReference>
<dbReference type="UniPathway" id="UPA00138"/>
<feature type="active site" description="Proton acceptor" evidence="6">
    <location>
        <position position="161"/>
    </location>
</feature>
<dbReference type="InterPro" id="IPR035990">
    <property type="entry name" value="TIM_sf"/>
</dbReference>
<keyword evidence="2 6" id="KW-0312">Gluconeogenesis</keyword>
<evidence type="ECO:0000256" key="7">
    <source>
        <dbReference type="RuleBase" id="RU363013"/>
    </source>
</evidence>
<dbReference type="EC" id="5.3.1.1" evidence="6 7"/>
<protein>
    <recommendedName>
        <fullName evidence="6 7">Triosephosphate isomerase</fullName>
        <shortName evidence="6">TIM</shortName>
        <shortName evidence="6">TPI</shortName>
        <ecNumber evidence="6 7">5.3.1.1</ecNumber>
    </recommendedName>
    <alternativeName>
        <fullName evidence="6">Triose-phosphate isomerase</fullName>
    </alternativeName>
</protein>
<dbReference type="GO" id="GO:0005829">
    <property type="term" value="C:cytosol"/>
    <property type="evidence" value="ECO:0007669"/>
    <property type="project" value="TreeGrafter"/>
</dbReference>
<comment type="function">
    <text evidence="6">Involved in the gluconeogenesis. Catalyzes stereospecifically the conversion of dihydroxyacetone phosphate (DHAP) to D-glyceraldehyde-3-phosphate (G3P).</text>
</comment>
<comment type="pathway">
    <text evidence="6 7">Carbohydrate degradation; glycolysis; D-glyceraldehyde 3-phosphate from glycerone phosphate: step 1/1.</text>
</comment>
<feature type="active site" description="Electrophile" evidence="6">
    <location>
        <position position="93"/>
    </location>
</feature>
<dbReference type="PROSITE" id="PS51440">
    <property type="entry name" value="TIM_2"/>
    <property type="match status" value="1"/>
</dbReference>
<comment type="subunit">
    <text evidence="6 7">Homodimer.</text>
</comment>
<dbReference type="Gene3D" id="3.20.20.70">
    <property type="entry name" value="Aldolase class I"/>
    <property type="match status" value="1"/>
</dbReference>
<evidence type="ECO:0000256" key="4">
    <source>
        <dbReference type="ARBA" id="ARBA00023152"/>
    </source>
</evidence>
<dbReference type="GO" id="GO:0006094">
    <property type="term" value="P:gluconeogenesis"/>
    <property type="evidence" value="ECO:0007669"/>
    <property type="project" value="UniProtKB-UniRule"/>
</dbReference>
<keyword evidence="3 6" id="KW-0963">Cytoplasm</keyword>
<keyword evidence="4 6" id="KW-0324">Glycolysis</keyword>
<name>A0A1G2FRW0_9BACT</name>
<keyword evidence="5 6" id="KW-0413">Isomerase</keyword>
<evidence type="ECO:0000313" key="8">
    <source>
        <dbReference type="EMBL" id="OGZ40380.1"/>
    </source>
</evidence>
<evidence type="ECO:0000256" key="1">
    <source>
        <dbReference type="ARBA" id="ARBA00007422"/>
    </source>
</evidence>
<dbReference type="PANTHER" id="PTHR21139">
    <property type="entry name" value="TRIOSEPHOSPHATE ISOMERASE"/>
    <property type="match status" value="1"/>
</dbReference>
<evidence type="ECO:0000313" key="9">
    <source>
        <dbReference type="Proteomes" id="UP000177126"/>
    </source>
</evidence>
<dbReference type="Pfam" id="PF00121">
    <property type="entry name" value="TIM"/>
    <property type="match status" value="1"/>
</dbReference>
<feature type="binding site" evidence="6">
    <location>
        <begin position="9"/>
        <end position="11"/>
    </location>
    <ligand>
        <name>substrate</name>
    </ligand>
</feature>
<comment type="similarity">
    <text evidence="1 6 7">Belongs to the triosephosphate isomerase family.</text>
</comment>
<dbReference type="Proteomes" id="UP000177126">
    <property type="component" value="Unassembled WGS sequence"/>
</dbReference>
<proteinExistence type="inferred from homology"/>
<dbReference type="GO" id="GO:0006096">
    <property type="term" value="P:glycolytic process"/>
    <property type="evidence" value="ECO:0007669"/>
    <property type="project" value="UniProtKB-UniRule"/>
</dbReference>
<comment type="caution">
    <text evidence="6">Lacks conserved residue(s) required for the propagation of feature annotation.</text>
</comment>
<dbReference type="UniPathway" id="UPA00109">
    <property type="reaction ID" value="UER00189"/>
</dbReference>
<dbReference type="CDD" id="cd00311">
    <property type="entry name" value="TIM"/>
    <property type="match status" value="1"/>
</dbReference>
<organism evidence="8 9">
    <name type="scientific">Candidatus Portnoybacteria bacterium RIFCSPLOWO2_02_FULL_39_11</name>
    <dbReference type="NCBI Taxonomy" id="1802001"/>
    <lineage>
        <taxon>Bacteria</taxon>
        <taxon>Candidatus Portnoyibacteriota</taxon>
    </lineage>
</organism>
<dbReference type="EMBL" id="MHNF01000034">
    <property type="protein sequence ID" value="OGZ40380.1"/>
    <property type="molecule type" value="Genomic_DNA"/>
</dbReference>
<evidence type="ECO:0000256" key="5">
    <source>
        <dbReference type="ARBA" id="ARBA00023235"/>
    </source>
</evidence>
<comment type="caution">
    <text evidence="8">The sequence shown here is derived from an EMBL/GenBank/DDBJ whole genome shotgun (WGS) entry which is preliminary data.</text>
</comment>